<protein>
    <submittedName>
        <fullName evidence="2">S-adenosyl-L-methionine-dependent methyltransferase</fullName>
    </submittedName>
</protein>
<dbReference type="Pfam" id="PF08241">
    <property type="entry name" value="Methyltransf_11"/>
    <property type="match status" value="1"/>
</dbReference>
<gene>
    <name evidence="2" type="ORF">THASP1DRAFT_30482</name>
</gene>
<evidence type="ECO:0000313" key="3">
    <source>
        <dbReference type="Proteomes" id="UP000271241"/>
    </source>
</evidence>
<proteinExistence type="predicted"/>
<dbReference type="Gene3D" id="3.40.50.150">
    <property type="entry name" value="Vaccinia Virus protein VP39"/>
    <property type="match status" value="1"/>
</dbReference>
<evidence type="ECO:0000259" key="1">
    <source>
        <dbReference type="Pfam" id="PF08241"/>
    </source>
</evidence>
<keyword evidence="2" id="KW-0489">Methyltransferase</keyword>
<keyword evidence="2" id="KW-0808">Transferase</keyword>
<evidence type="ECO:0000313" key="2">
    <source>
        <dbReference type="EMBL" id="RKP07704.1"/>
    </source>
</evidence>
<organism evidence="2 3">
    <name type="scientific">Thamnocephalis sphaerospora</name>
    <dbReference type="NCBI Taxonomy" id="78915"/>
    <lineage>
        <taxon>Eukaryota</taxon>
        <taxon>Fungi</taxon>
        <taxon>Fungi incertae sedis</taxon>
        <taxon>Zoopagomycota</taxon>
        <taxon>Zoopagomycotina</taxon>
        <taxon>Zoopagomycetes</taxon>
        <taxon>Zoopagales</taxon>
        <taxon>Sigmoideomycetaceae</taxon>
        <taxon>Thamnocephalis</taxon>
    </lineage>
</organism>
<dbReference type="SUPFAM" id="SSF53335">
    <property type="entry name" value="S-adenosyl-L-methionine-dependent methyltransferases"/>
    <property type="match status" value="1"/>
</dbReference>
<dbReference type="CDD" id="cd02440">
    <property type="entry name" value="AdoMet_MTases"/>
    <property type="match status" value="1"/>
</dbReference>
<dbReference type="PANTHER" id="PTHR43591:SF110">
    <property type="entry name" value="RHODANESE DOMAIN-CONTAINING PROTEIN"/>
    <property type="match status" value="1"/>
</dbReference>
<reference evidence="3" key="1">
    <citation type="journal article" date="2018" name="Nat. Microbiol.">
        <title>Leveraging single-cell genomics to expand the fungal tree of life.</title>
        <authorList>
            <person name="Ahrendt S.R."/>
            <person name="Quandt C.A."/>
            <person name="Ciobanu D."/>
            <person name="Clum A."/>
            <person name="Salamov A."/>
            <person name="Andreopoulos B."/>
            <person name="Cheng J.F."/>
            <person name="Woyke T."/>
            <person name="Pelin A."/>
            <person name="Henrissat B."/>
            <person name="Reynolds N.K."/>
            <person name="Benny G.L."/>
            <person name="Smith M.E."/>
            <person name="James T.Y."/>
            <person name="Grigoriev I.V."/>
        </authorList>
    </citation>
    <scope>NUCLEOTIDE SEQUENCE [LARGE SCALE GENOMIC DNA]</scope>
    <source>
        <strain evidence="3">RSA 1356</strain>
    </source>
</reference>
<dbReference type="EMBL" id="KZ992683">
    <property type="protein sequence ID" value="RKP07704.1"/>
    <property type="molecule type" value="Genomic_DNA"/>
</dbReference>
<sequence>MPSEPAGLQRIWEYWKYGPAVAKDLHSRGSAQNFRGGVRSDFADGMRKRRQEPGVEWRWIDGRRHLVMQNGVPALLPCDEEENKRLASLHHVLKYILRTNCVVSVNGAKRILDEMAMEHAHCRFHGLDVTDMTDLRALPKNCSLHLGDILRSFPFSDNYFDVVHQRFMRCYIPDAQWPHVVKEMFRVARPNGRVVLIELNPRVEREEPHITRLFNAIGDAATASGVSFESCRHLDSLLVSCGFVDVQRRVVSVSLGETDDVPSRLMQDAIMESASVTRKLVAEYGNIALDEYDWLLDCMPEYLEAAHAQTRVYIYTARKPRKDIGEQNPRHHAVSSKVNMPMIASSAIGRIVENGDTMGYTDMVGTGLEIAAVELDDIESHPFASRTHAVGLSSKTSTSWTGETSELYEDEVGGMVRTYAPTASATSDTTAVGSSS</sequence>
<dbReference type="PANTHER" id="PTHR43591">
    <property type="entry name" value="METHYLTRANSFERASE"/>
    <property type="match status" value="1"/>
</dbReference>
<dbReference type="STRING" id="78915.A0A4P9XNZ3"/>
<keyword evidence="3" id="KW-1185">Reference proteome</keyword>
<feature type="domain" description="Methyltransferase type 11" evidence="1">
    <location>
        <begin position="116"/>
        <end position="196"/>
    </location>
</feature>
<dbReference type="InterPro" id="IPR013216">
    <property type="entry name" value="Methyltransf_11"/>
</dbReference>
<dbReference type="GO" id="GO:0008757">
    <property type="term" value="F:S-adenosylmethionine-dependent methyltransferase activity"/>
    <property type="evidence" value="ECO:0007669"/>
    <property type="project" value="InterPro"/>
</dbReference>
<dbReference type="Proteomes" id="UP000271241">
    <property type="component" value="Unassembled WGS sequence"/>
</dbReference>
<accession>A0A4P9XNZ3</accession>
<dbReference type="OrthoDB" id="2013972at2759"/>
<name>A0A4P9XNZ3_9FUNG</name>
<dbReference type="GO" id="GO:0032259">
    <property type="term" value="P:methylation"/>
    <property type="evidence" value="ECO:0007669"/>
    <property type="project" value="UniProtKB-KW"/>
</dbReference>
<dbReference type="AlphaFoldDB" id="A0A4P9XNZ3"/>
<dbReference type="InterPro" id="IPR029063">
    <property type="entry name" value="SAM-dependent_MTases_sf"/>
</dbReference>